<evidence type="ECO:0000313" key="1">
    <source>
        <dbReference type="EMBL" id="GAV80313.1"/>
    </source>
</evidence>
<accession>A0A1Q3CJR4</accession>
<dbReference type="Proteomes" id="UP000187406">
    <property type="component" value="Unassembled WGS sequence"/>
</dbReference>
<reference evidence="2" key="1">
    <citation type="submission" date="2016-04" db="EMBL/GenBank/DDBJ databases">
        <title>Cephalotus genome sequencing.</title>
        <authorList>
            <person name="Fukushima K."/>
            <person name="Hasebe M."/>
            <person name="Fang X."/>
        </authorList>
    </citation>
    <scope>NUCLEOTIDE SEQUENCE [LARGE SCALE GENOMIC DNA]</scope>
    <source>
        <strain evidence="2">cv. St1</strain>
    </source>
</reference>
<dbReference type="AlphaFoldDB" id="A0A1Q3CJR4"/>
<feature type="non-terminal residue" evidence="1">
    <location>
        <position position="1"/>
    </location>
</feature>
<keyword evidence="2" id="KW-1185">Reference proteome</keyword>
<proteinExistence type="predicted"/>
<dbReference type="OrthoDB" id="1750221at2759"/>
<dbReference type="PANTHER" id="PTHR33710:SF71">
    <property type="entry name" value="ENDONUCLEASE_EXONUCLEASE_PHOSPHATASE DOMAIN-CONTAINING PROTEIN"/>
    <property type="match status" value="1"/>
</dbReference>
<name>A0A1Q3CJR4_CEPFO</name>
<protein>
    <submittedName>
        <fullName evidence="1">Exo_endo_phos domain-containing protein</fullName>
    </submittedName>
</protein>
<comment type="caution">
    <text evidence="1">The sequence shown here is derived from an EMBL/GenBank/DDBJ whole genome shotgun (WGS) entry which is preliminary data.</text>
</comment>
<dbReference type="PANTHER" id="PTHR33710">
    <property type="entry name" value="BNAC02G09200D PROTEIN"/>
    <property type="match status" value="1"/>
</dbReference>
<evidence type="ECO:0000313" key="2">
    <source>
        <dbReference type="Proteomes" id="UP000187406"/>
    </source>
</evidence>
<dbReference type="InterPro" id="IPR036691">
    <property type="entry name" value="Endo/exonu/phosph_ase_sf"/>
</dbReference>
<sequence length="148" mass="16885">WRLTGIYGRPEAHLRHETWSLLRVLSSQINIPWLCVGDFNEILLVAEKEGGNKRSGRQMDAFRHALDFCRLRDMGFQGCPFTCRNGGSGEERVSSRLDRCVSTTEWLSLFPRATVTHEVCGISDHCPMLLSLHGSKKIKTRQEEINQV</sequence>
<organism evidence="1 2">
    <name type="scientific">Cephalotus follicularis</name>
    <name type="common">Albany pitcher plant</name>
    <dbReference type="NCBI Taxonomy" id="3775"/>
    <lineage>
        <taxon>Eukaryota</taxon>
        <taxon>Viridiplantae</taxon>
        <taxon>Streptophyta</taxon>
        <taxon>Embryophyta</taxon>
        <taxon>Tracheophyta</taxon>
        <taxon>Spermatophyta</taxon>
        <taxon>Magnoliopsida</taxon>
        <taxon>eudicotyledons</taxon>
        <taxon>Gunneridae</taxon>
        <taxon>Pentapetalae</taxon>
        <taxon>rosids</taxon>
        <taxon>fabids</taxon>
        <taxon>Oxalidales</taxon>
        <taxon>Cephalotaceae</taxon>
        <taxon>Cephalotus</taxon>
    </lineage>
</organism>
<dbReference type="Gene3D" id="3.60.10.10">
    <property type="entry name" value="Endonuclease/exonuclease/phosphatase"/>
    <property type="match status" value="1"/>
</dbReference>
<dbReference type="EMBL" id="BDDD01002157">
    <property type="protein sequence ID" value="GAV80313.1"/>
    <property type="molecule type" value="Genomic_DNA"/>
</dbReference>
<dbReference type="SUPFAM" id="SSF56219">
    <property type="entry name" value="DNase I-like"/>
    <property type="match status" value="1"/>
</dbReference>
<gene>
    <name evidence="1" type="ORF">CFOL_v3_23774</name>
</gene>
<dbReference type="InParanoid" id="A0A1Q3CJR4"/>